<dbReference type="InterPro" id="IPR018060">
    <property type="entry name" value="HTH_AraC"/>
</dbReference>
<dbReference type="AlphaFoldDB" id="A0A318M076"/>
<evidence type="ECO:0000313" key="3">
    <source>
        <dbReference type="EMBL" id="PXY81552.1"/>
    </source>
</evidence>
<accession>A0A318M076</accession>
<dbReference type="GO" id="GO:0003700">
    <property type="term" value="F:DNA-binding transcription factor activity"/>
    <property type="evidence" value="ECO:0007669"/>
    <property type="project" value="InterPro"/>
</dbReference>
<dbReference type="Gene3D" id="1.10.10.60">
    <property type="entry name" value="Homeodomain-like"/>
    <property type="match status" value="1"/>
</dbReference>
<dbReference type="OrthoDB" id="6146868at2"/>
<name>A0A318M076_9BIFI</name>
<feature type="region of interest" description="Disordered" evidence="1">
    <location>
        <begin position="94"/>
        <end position="114"/>
    </location>
</feature>
<dbReference type="EMBL" id="QGLL01000009">
    <property type="protein sequence ID" value="PXY81552.1"/>
    <property type="molecule type" value="Genomic_DNA"/>
</dbReference>
<gene>
    <name evidence="3" type="ORF">DKK75_07425</name>
</gene>
<reference evidence="3 4" key="1">
    <citation type="submission" date="2018-05" db="EMBL/GenBank/DDBJ databases">
        <title>Reference genomes for bee gut microbiota database.</title>
        <authorList>
            <person name="Ellegaard K.M."/>
        </authorList>
    </citation>
    <scope>NUCLEOTIDE SEQUENCE [LARGE SCALE GENOMIC DNA]</scope>
    <source>
        <strain evidence="3 4">ESL0200</strain>
    </source>
</reference>
<dbReference type="GO" id="GO:0043565">
    <property type="term" value="F:sequence-specific DNA binding"/>
    <property type="evidence" value="ECO:0007669"/>
    <property type="project" value="InterPro"/>
</dbReference>
<organism evidence="3 4">
    <name type="scientific">Bifidobacterium asteroides</name>
    <dbReference type="NCBI Taxonomy" id="1684"/>
    <lineage>
        <taxon>Bacteria</taxon>
        <taxon>Bacillati</taxon>
        <taxon>Actinomycetota</taxon>
        <taxon>Actinomycetes</taxon>
        <taxon>Bifidobacteriales</taxon>
        <taxon>Bifidobacteriaceae</taxon>
        <taxon>Bifidobacterium</taxon>
    </lineage>
</organism>
<evidence type="ECO:0000313" key="4">
    <source>
        <dbReference type="Proteomes" id="UP000247744"/>
    </source>
</evidence>
<proteinExistence type="predicted"/>
<dbReference type="RefSeq" id="WP_110452774.1">
    <property type="nucleotide sequence ID" value="NZ_QGLL01000009.1"/>
</dbReference>
<dbReference type="PROSITE" id="PS01124">
    <property type="entry name" value="HTH_ARAC_FAMILY_2"/>
    <property type="match status" value="1"/>
</dbReference>
<sequence length="114" mass="12607">MELVLSALVIELKALISKSVIDFDNIQAEQLAPIISCISQPYASVSLVSMADRFGCNPDYLSNKLRKATGEGFQESLDGRRLIEAQKMMNSTDFSNEEISETVGSESCARQTRR</sequence>
<dbReference type="Proteomes" id="UP000247744">
    <property type="component" value="Unassembled WGS sequence"/>
</dbReference>
<comment type="caution">
    <text evidence="3">The sequence shown here is derived from an EMBL/GenBank/DDBJ whole genome shotgun (WGS) entry which is preliminary data.</text>
</comment>
<feature type="compositionally biased region" description="Polar residues" evidence="1">
    <location>
        <begin position="102"/>
        <end position="114"/>
    </location>
</feature>
<evidence type="ECO:0000256" key="1">
    <source>
        <dbReference type="SAM" id="MobiDB-lite"/>
    </source>
</evidence>
<protein>
    <recommendedName>
        <fullName evidence="2">HTH araC/xylS-type domain-containing protein</fullName>
    </recommendedName>
</protein>
<evidence type="ECO:0000259" key="2">
    <source>
        <dbReference type="PROSITE" id="PS01124"/>
    </source>
</evidence>
<feature type="domain" description="HTH araC/xylS-type" evidence="2">
    <location>
        <begin position="28"/>
        <end position="114"/>
    </location>
</feature>